<dbReference type="EMBL" id="LHPG02000005">
    <property type="protein sequence ID" value="PRW58112.1"/>
    <property type="molecule type" value="Genomic_DNA"/>
</dbReference>
<dbReference type="InterPro" id="IPR013253">
    <property type="entry name" value="Spc7_domain"/>
</dbReference>
<dbReference type="Pfam" id="PF18210">
    <property type="entry name" value="Knl1_RWD_C"/>
    <property type="match status" value="1"/>
</dbReference>
<sequence length="1602" mass="165507">MPSPTKENRALGSARKRGALGGAEGSPARKQQKKKAARKDRRRVSFAPDPELTMVHHFLKDEDYTSNSGDGRVVVAYEEPQEPTVTAQPAAQQQQQHPALAGAGTGGGYRPGFWNKTVPENSPLSMSVGGLPPMDSPGSVSMELTQPTVGLPQQQAQQHQPGEVTAGLPSLGALAEADELAEAAAEEQQAQQAPQPVPGEVTAALPSLGALADADEWEQDEVAAEAGGWAAAADGSGNVTANITAALPGLGALVAEDEDATAGMDLTVPAGRVLEHHPQQAQHSLSPAPAAAPSPAAAGPSPAGLAAATPAAAAAASPAPAIIPSPGQQQLAEQQQQEGHPALAAAEEPAGAAELEPTLAVPTTGGRTSGGGTDELEVVQARQLNKWGFAPGQEDTLDINLEMHGRMIMGDQTFNRMYCDNTTGDSRFARSPDTTGNSLLVKDVGDEAAAAEAAAAEEADGDFGAAAAAAAGAAPSPAPQHAAPSPAAAPAGPFGAPAASAGPFGAAPNWTAPAFLPPYLQQGPAASGALSDHPALAHSPDVTNSSLNTLETRRISVDARRMSINSRRFSMQDATGRLLADDGDLSLGSPGHGLHHAGGHHHPSLAAVAEAPGSAQQGLSPVGDGPASGTRSRRRSSGAKFLGRGDMTDRLLVDEVSLAQEDVGPLADLKRQMRMLSQGSPVVAPGPEQEAALAAAAEAAGGEGALPPAKTPRAALSMGYADSHNPATMRLLRSGGTTRLLAETNSLDEDDLLLTQQGAPAAGGGSAGRARRGSGGHNGDNAATARTTGTTKLLADITMASMVGAKLLGRQGTPELVQHGGADNGLTNYSLDLDAFERPPELQAGEPAQQEEQQAQQGEAMELADEFEAAAVEEELARQAAEAEAHAMQADGFASPALQPVGGEFGIGYPMDEAVPGSGGAIPGGPKLHRTPVPVRSASQPRSVQGTPHSNAHSLRSQPRSAAMAAAMQHATPATHGTHGTHRLARTPGSMRPPMVAYPMDADMTADNQIPGGPKLARTPLGRTPATGGLLPVPGSAVAQHYPGSAARGVHFAGLPGSASVPRYPGSAAAAHRLGGLTPQHVPPPMTFQDFCKVAEVQFLDNLRRGASINYADLQPNPVPANLGEAYRLLSIIAPQVSMLENGIRILQEEVQARRVSAAEAEATVGQLNPAAFQRAATADDDQLDALREHVGLLKKVCRQKALYCLKDVRIQMEESRGAKLQRHLEALQGDLELATGWNQQMEEVASAAQQFVADAHRRMAQEAAEREEAAARCTAVAGMRSSIAEQSAANEERRARLAEVQARVAKLREEHAAVHKEREALRGRTDALQMTLMQSQGQEAGLGRDYKPDAIIKKLEDLDTLKSCLGWQLESAAEDVVSSKVVLRLADLFRVRLDIGSRVEASATVEVLPEAECRAPAGCRALLAALAGCPDGGAAPAPELRVTEPTGPKVAALLQAVTTRLSRLADLAAELDALRLAFPALTDVACSSDGSLSLSFINLDAEVKFGATLRLPASYPLGPVQAEPRIWFDGEGQVSEQRIVAAVAAAPEAPGRLRAICRQLSLLAREALPRPAVAGQGGDGTFHAGWTNPLFGSAPTVSAQS</sequence>
<dbReference type="Pfam" id="PF08317">
    <property type="entry name" value="Spc7"/>
    <property type="match status" value="1"/>
</dbReference>
<evidence type="ECO:0000259" key="4">
    <source>
        <dbReference type="Pfam" id="PF18210"/>
    </source>
</evidence>
<feature type="compositionally biased region" description="Low complexity" evidence="2">
    <location>
        <begin position="284"/>
        <end position="304"/>
    </location>
</feature>
<feature type="domain" description="Spc7 kinetochore protein" evidence="3">
    <location>
        <begin position="1084"/>
        <end position="1270"/>
    </location>
</feature>
<feature type="compositionally biased region" description="Polar residues" evidence="2">
    <location>
        <begin position="937"/>
        <end position="955"/>
    </location>
</feature>
<feature type="region of interest" description="Disordered" evidence="2">
    <location>
        <begin position="80"/>
        <end position="144"/>
    </location>
</feature>
<feature type="region of interest" description="Disordered" evidence="2">
    <location>
        <begin position="1"/>
        <end position="49"/>
    </location>
</feature>
<feature type="region of interest" description="Disordered" evidence="2">
    <location>
        <begin position="278"/>
        <end position="304"/>
    </location>
</feature>
<dbReference type="Proteomes" id="UP000239899">
    <property type="component" value="Unassembled WGS sequence"/>
</dbReference>
<feature type="region of interest" description="Disordered" evidence="2">
    <location>
        <begin position="317"/>
        <end position="352"/>
    </location>
</feature>
<dbReference type="PANTHER" id="PTHR16520">
    <property type="entry name" value="KINETOCHORE SCAFFOLD 1"/>
    <property type="match status" value="1"/>
</dbReference>
<name>A0A2P6TVM5_CHLSO</name>
<evidence type="ECO:0000256" key="2">
    <source>
        <dbReference type="SAM" id="MobiDB-lite"/>
    </source>
</evidence>
<feature type="domain" description="Knl1 C-terminal RWD" evidence="4">
    <location>
        <begin position="1296"/>
        <end position="1469"/>
    </location>
</feature>
<feature type="compositionally biased region" description="Low complexity" evidence="2">
    <location>
        <begin position="956"/>
        <end position="978"/>
    </location>
</feature>
<dbReference type="OrthoDB" id="512055at2759"/>
<dbReference type="GO" id="GO:0005634">
    <property type="term" value="C:nucleus"/>
    <property type="evidence" value="ECO:0007669"/>
    <property type="project" value="TreeGrafter"/>
</dbReference>
<comment type="caution">
    <text evidence="5">The sequence shown here is derived from an EMBL/GenBank/DDBJ whole genome shotgun (WGS) entry which is preliminary data.</text>
</comment>
<gene>
    <name evidence="5" type="ORF">C2E21_2975</name>
</gene>
<dbReference type="STRING" id="3076.A0A2P6TVM5"/>
<keyword evidence="6" id="KW-1185">Reference proteome</keyword>
<evidence type="ECO:0000313" key="6">
    <source>
        <dbReference type="Proteomes" id="UP000239899"/>
    </source>
</evidence>
<protein>
    <submittedName>
        <fullName evidence="5">Uncharacterized protein</fullName>
    </submittedName>
</protein>
<dbReference type="GO" id="GO:0008608">
    <property type="term" value="P:attachment of spindle microtubules to kinetochore"/>
    <property type="evidence" value="ECO:0007669"/>
    <property type="project" value="InterPro"/>
</dbReference>
<feature type="compositionally biased region" description="Basic residues" evidence="2">
    <location>
        <begin position="30"/>
        <end position="44"/>
    </location>
</feature>
<reference evidence="5 6" key="1">
    <citation type="journal article" date="2018" name="Plant J.">
        <title>Genome sequences of Chlorella sorokiniana UTEX 1602 and Micractinium conductrix SAG 241.80: implications to maltose excretion by a green alga.</title>
        <authorList>
            <person name="Arriola M.B."/>
            <person name="Velmurugan N."/>
            <person name="Zhang Y."/>
            <person name="Plunkett M.H."/>
            <person name="Hondzo H."/>
            <person name="Barney B.M."/>
        </authorList>
    </citation>
    <scope>NUCLEOTIDE SEQUENCE [LARGE SCALE GENOMIC DNA]</scope>
    <source>
        <strain evidence="6">UTEX 1602</strain>
    </source>
</reference>
<feature type="region of interest" description="Disordered" evidence="2">
    <location>
        <begin position="524"/>
        <end position="547"/>
    </location>
</feature>
<accession>A0A2P6TVM5</accession>
<dbReference type="InterPro" id="IPR037388">
    <property type="entry name" value="Blinkin"/>
</dbReference>
<feature type="coiled-coil region" evidence="1">
    <location>
        <begin position="1253"/>
        <end position="1325"/>
    </location>
</feature>
<feature type="compositionally biased region" description="Low complexity" evidence="2">
    <location>
        <begin position="87"/>
        <end position="102"/>
    </location>
</feature>
<evidence type="ECO:0000259" key="3">
    <source>
        <dbReference type="Pfam" id="PF08317"/>
    </source>
</evidence>
<organism evidence="5 6">
    <name type="scientific">Chlorella sorokiniana</name>
    <name type="common">Freshwater green alga</name>
    <dbReference type="NCBI Taxonomy" id="3076"/>
    <lineage>
        <taxon>Eukaryota</taxon>
        <taxon>Viridiplantae</taxon>
        <taxon>Chlorophyta</taxon>
        <taxon>core chlorophytes</taxon>
        <taxon>Trebouxiophyceae</taxon>
        <taxon>Chlorellales</taxon>
        <taxon>Chlorellaceae</taxon>
        <taxon>Chlorella clade</taxon>
        <taxon>Chlorella</taxon>
    </lineage>
</organism>
<proteinExistence type="predicted"/>
<dbReference type="PANTHER" id="PTHR16520:SF3">
    <property type="entry name" value="KINETOCHORE SCAFFOLD 1"/>
    <property type="match status" value="1"/>
</dbReference>
<evidence type="ECO:0000313" key="5">
    <source>
        <dbReference type="EMBL" id="PRW58112.1"/>
    </source>
</evidence>
<feature type="region of interest" description="Disordered" evidence="2">
    <location>
        <begin position="757"/>
        <end position="787"/>
    </location>
</feature>
<keyword evidence="1" id="KW-0175">Coiled coil</keyword>
<feature type="region of interest" description="Disordered" evidence="2">
    <location>
        <begin position="916"/>
        <end position="992"/>
    </location>
</feature>
<evidence type="ECO:0000256" key="1">
    <source>
        <dbReference type="SAM" id="Coils"/>
    </source>
</evidence>
<feature type="region of interest" description="Disordered" evidence="2">
    <location>
        <begin position="610"/>
        <end position="642"/>
    </location>
</feature>
<dbReference type="InterPro" id="IPR040850">
    <property type="entry name" value="Knl1_RWD_C"/>
</dbReference>
<dbReference type="GO" id="GO:0034501">
    <property type="term" value="P:protein localization to kinetochore"/>
    <property type="evidence" value="ECO:0007669"/>
    <property type="project" value="InterPro"/>
</dbReference>